<gene>
    <name evidence="2" type="ORF">AU192_14000</name>
</gene>
<dbReference type="EMBL" id="LQIR01000050">
    <property type="protein sequence ID" value="KUI09989.1"/>
    <property type="molecule type" value="Genomic_DNA"/>
</dbReference>
<feature type="region of interest" description="Disordered" evidence="1">
    <location>
        <begin position="38"/>
        <end position="63"/>
    </location>
</feature>
<proteinExistence type="predicted"/>
<name>A0A101A185_9MYCO</name>
<evidence type="ECO:0000256" key="1">
    <source>
        <dbReference type="SAM" id="MobiDB-lite"/>
    </source>
</evidence>
<sequence>MDSFGILHEVNEDQSFFVGISFIRHERVRGKVRLLIDEGPRGTSPHEDESSPARPQMALAWRD</sequence>
<comment type="caution">
    <text evidence="2">The sequence shown here is derived from an EMBL/GenBank/DDBJ whole genome shotgun (WGS) entry which is preliminary data.</text>
</comment>
<evidence type="ECO:0000313" key="3">
    <source>
        <dbReference type="Proteomes" id="UP000053707"/>
    </source>
</evidence>
<evidence type="ECO:0000313" key="2">
    <source>
        <dbReference type="EMBL" id="KUI09989.1"/>
    </source>
</evidence>
<accession>A0A101A185</accession>
<dbReference type="AlphaFoldDB" id="A0A101A185"/>
<organism evidence="2 3">
    <name type="scientific">Mycobacterium lehmannii</name>
    <dbReference type="NCBI Taxonomy" id="2048550"/>
    <lineage>
        <taxon>Bacteria</taxon>
        <taxon>Bacillati</taxon>
        <taxon>Actinomycetota</taxon>
        <taxon>Actinomycetes</taxon>
        <taxon>Mycobacteriales</taxon>
        <taxon>Mycobacteriaceae</taxon>
        <taxon>Mycobacterium</taxon>
    </lineage>
</organism>
<reference evidence="2 3" key="1">
    <citation type="submission" date="2016-01" db="EMBL/GenBank/DDBJ databases">
        <authorList>
            <consortium name="TB Trials Study Group"/>
            <person name="Sutton G."/>
            <person name="Brinkac L."/>
            <person name="Sanka R."/>
            <person name="Adams M."/>
            <person name="Lau E.L."/>
            <person name="Macaden R."/>
            <person name="Grewal H.M.S."/>
        </authorList>
    </citation>
    <scope>NUCLEOTIDE SEQUENCE [LARGE SCALE GENOMIC DNA]</scope>
    <source>
        <strain evidence="2 3">IS-1744</strain>
    </source>
</reference>
<keyword evidence="3" id="KW-1185">Reference proteome</keyword>
<dbReference type="Proteomes" id="UP000053707">
    <property type="component" value="Unassembled WGS sequence"/>
</dbReference>
<feature type="compositionally biased region" description="Basic and acidic residues" evidence="1">
    <location>
        <begin position="38"/>
        <end position="51"/>
    </location>
</feature>
<protein>
    <submittedName>
        <fullName evidence="2">Uncharacterized protein</fullName>
    </submittedName>
</protein>